<dbReference type="PANTHER" id="PTHR38699">
    <property type="entry name" value="CHROMOSOME 1, WHOLE GENOME SHOTGUN SEQUENCE"/>
    <property type="match status" value="1"/>
</dbReference>
<comment type="caution">
    <text evidence="2">The sequence shown here is derived from an EMBL/GenBank/DDBJ whole genome shotgun (WGS) entry which is preliminary data.</text>
</comment>
<protein>
    <recommendedName>
        <fullName evidence="4">DUF1770 domain-containing protein</fullName>
    </recommendedName>
</protein>
<evidence type="ECO:0000313" key="2">
    <source>
        <dbReference type="EMBL" id="ROW17537.1"/>
    </source>
</evidence>
<organism evidence="2 3">
    <name type="scientific">Cytospora leucostoma</name>
    <dbReference type="NCBI Taxonomy" id="1230097"/>
    <lineage>
        <taxon>Eukaryota</taxon>
        <taxon>Fungi</taxon>
        <taxon>Dikarya</taxon>
        <taxon>Ascomycota</taxon>
        <taxon>Pezizomycotina</taxon>
        <taxon>Sordariomycetes</taxon>
        <taxon>Sordariomycetidae</taxon>
        <taxon>Diaporthales</taxon>
        <taxon>Cytosporaceae</taxon>
        <taxon>Cytospora</taxon>
    </lineage>
</organism>
<dbReference type="OrthoDB" id="2430343at2759"/>
<feature type="region of interest" description="Disordered" evidence="1">
    <location>
        <begin position="17"/>
        <end position="56"/>
    </location>
</feature>
<dbReference type="GO" id="GO:0000423">
    <property type="term" value="P:mitophagy"/>
    <property type="evidence" value="ECO:0007669"/>
    <property type="project" value="InterPro"/>
</dbReference>
<dbReference type="PANTHER" id="PTHR38699:SF1">
    <property type="entry name" value="MITOPHAGY RECEPTOR ATG43"/>
    <property type="match status" value="1"/>
</dbReference>
<dbReference type="Pfam" id="PF08589">
    <property type="entry name" value="ATG43"/>
    <property type="match status" value="1"/>
</dbReference>
<evidence type="ECO:0000313" key="3">
    <source>
        <dbReference type="Proteomes" id="UP000285146"/>
    </source>
</evidence>
<dbReference type="AlphaFoldDB" id="A0A423XN65"/>
<accession>A0A423XN65</accession>
<dbReference type="InterPro" id="IPR013898">
    <property type="entry name" value="Atg43"/>
</dbReference>
<dbReference type="InParanoid" id="A0A423XN65"/>
<dbReference type="Proteomes" id="UP000285146">
    <property type="component" value="Unassembled WGS sequence"/>
</dbReference>
<evidence type="ECO:0008006" key="4">
    <source>
        <dbReference type="Google" id="ProtNLM"/>
    </source>
</evidence>
<dbReference type="GO" id="GO:0140580">
    <property type="term" value="F:mitochondrion autophagosome adaptor activity"/>
    <property type="evidence" value="ECO:0007669"/>
    <property type="project" value="InterPro"/>
</dbReference>
<evidence type="ECO:0000256" key="1">
    <source>
        <dbReference type="SAM" id="MobiDB-lite"/>
    </source>
</evidence>
<proteinExistence type="predicted"/>
<keyword evidence="3" id="KW-1185">Reference proteome</keyword>
<sequence length="168" mass="19427">MASSDIPVQLAETIQTAHINREPSAQHDINPSTAADTREPVKLDSKGELDDELDDEDDEIPASALRPARRFSHLPPIPDLRFEQSYLHSIQNAQSWWMIAWITVRDQMVMPMLQGVVYNLAWCGWQHWNKNAQISGNSLGARARRWWYEVNNWQIHPKTVKEKGGFRR</sequence>
<gene>
    <name evidence="2" type="ORF">VPNG_00735</name>
</gene>
<reference evidence="2 3" key="1">
    <citation type="submission" date="2015-09" db="EMBL/GenBank/DDBJ databases">
        <title>Host preference determinants of Valsa canker pathogens revealed by comparative genomics.</title>
        <authorList>
            <person name="Yin Z."/>
            <person name="Huang L."/>
        </authorList>
    </citation>
    <scope>NUCLEOTIDE SEQUENCE [LARGE SCALE GENOMIC DNA]</scope>
    <source>
        <strain evidence="2 3">SXYLt</strain>
    </source>
</reference>
<feature type="compositionally biased region" description="Basic and acidic residues" evidence="1">
    <location>
        <begin position="36"/>
        <end position="48"/>
    </location>
</feature>
<dbReference type="STRING" id="1230097.A0A423XN65"/>
<name>A0A423XN65_9PEZI</name>
<dbReference type="EMBL" id="LKEB01000002">
    <property type="protein sequence ID" value="ROW17537.1"/>
    <property type="molecule type" value="Genomic_DNA"/>
</dbReference>